<dbReference type="Pfam" id="PF01965">
    <property type="entry name" value="DJ-1_PfpI"/>
    <property type="match status" value="1"/>
</dbReference>
<dbReference type="CDD" id="cd03139">
    <property type="entry name" value="GATase1_PfpI_2"/>
    <property type="match status" value="1"/>
</dbReference>
<dbReference type="GO" id="GO:0006355">
    <property type="term" value="P:regulation of DNA-templated transcription"/>
    <property type="evidence" value="ECO:0007669"/>
    <property type="project" value="TreeGrafter"/>
</dbReference>
<feature type="domain" description="DJ-1/PfpI" evidence="1">
    <location>
        <begin position="5"/>
        <end position="177"/>
    </location>
</feature>
<dbReference type="Gene3D" id="3.40.50.880">
    <property type="match status" value="1"/>
</dbReference>
<organism evidence="2 3">
    <name type="scientific">Paenibacillus algorifonticola</name>
    <dbReference type="NCBI Taxonomy" id="684063"/>
    <lineage>
        <taxon>Bacteria</taxon>
        <taxon>Bacillati</taxon>
        <taxon>Bacillota</taxon>
        <taxon>Bacilli</taxon>
        <taxon>Bacillales</taxon>
        <taxon>Paenibacillaceae</taxon>
        <taxon>Paenibacillus</taxon>
    </lineage>
</organism>
<dbReference type="AlphaFoldDB" id="A0A1I2CGU2"/>
<reference evidence="3" key="1">
    <citation type="submission" date="2016-10" db="EMBL/GenBank/DDBJ databases">
        <authorList>
            <person name="Varghese N."/>
            <person name="Submissions S."/>
        </authorList>
    </citation>
    <scope>NUCLEOTIDE SEQUENCE [LARGE SCALE GENOMIC DNA]</scope>
    <source>
        <strain evidence="3">CGMCC 1.10223</strain>
    </source>
</reference>
<evidence type="ECO:0000259" key="1">
    <source>
        <dbReference type="Pfam" id="PF01965"/>
    </source>
</evidence>
<dbReference type="InterPro" id="IPR002818">
    <property type="entry name" value="DJ-1/PfpI"/>
</dbReference>
<dbReference type="Proteomes" id="UP000183410">
    <property type="component" value="Unassembled WGS sequence"/>
</dbReference>
<protein>
    <submittedName>
        <fullName evidence="2">DJ-1/PfpI family protein</fullName>
    </submittedName>
</protein>
<dbReference type="SUPFAM" id="SSF52317">
    <property type="entry name" value="Class I glutamine amidotransferase-like"/>
    <property type="match status" value="1"/>
</dbReference>
<sequence>MENYKVGILLFNDVEVLDFAGPFEVFAVTALNWGQENAYHPFQVSTISENGALITARNGLKVTPDYSFADAPVFDVLVIPGGMGTRHEIHNKALLAWIKQQSGQVKWMTSVCTGAFLLAEIGLLDGKRATTHWASIERMRTQFPQTTVVENVKFVDEGDIVTSAGISAGIEMSLHMVGRILGIQAARNTARAMEYDGQFEL</sequence>
<evidence type="ECO:0000313" key="2">
    <source>
        <dbReference type="EMBL" id="SFE67362.1"/>
    </source>
</evidence>
<proteinExistence type="predicted"/>
<dbReference type="EMBL" id="FONN01000005">
    <property type="protein sequence ID" value="SFE67362.1"/>
    <property type="molecule type" value="Genomic_DNA"/>
</dbReference>
<gene>
    <name evidence="2" type="ORF">SAMN04487969_10560</name>
</gene>
<dbReference type="RefSeq" id="WP_046231581.1">
    <property type="nucleotide sequence ID" value="NZ_FONN01000005.1"/>
</dbReference>
<evidence type="ECO:0000313" key="3">
    <source>
        <dbReference type="Proteomes" id="UP000183410"/>
    </source>
</evidence>
<dbReference type="PANTHER" id="PTHR43130">
    <property type="entry name" value="ARAC-FAMILY TRANSCRIPTIONAL REGULATOR"/>
    <property type="match status" value="1"/>
</dbReference>
<dbReference type="OrthoDB" id="6382410at2"/>
<keyword evidence="3" id="KW-1185">Reference proteome</keyword>
<dbReference type="InterPro" id="IPR029062">
    <property type="entry name" value="Class_I_gatase-like"/>
</dbReference>
<dbReference type="PANTHER" id="PTHR43130:SF14">
    <property type="entry name" value="DJ-1_PFPI DOMAIN-CONTAINING PROTEIN"/>
    <property type="match status" value="1"/>
</dbReference>
<accession>A0A1I2CGU2</accession>
<dbReference type="InterPro" id="IPR052158">
    <property type="entry name" value="INH-QAR"/>
</dbReference>
<name>A0A1I2CGU2_9BACL</name>